<evidence type="ECO:0008006" key="3">
    <source>
        <dbReference type="Google" id="ProtNLM"/>
    </source>
</evidence>
<dbReference type="EMBL" id="GL764029">
    <property type="protein sequence ID" value="EFZ18668.1"/>
    <property type="molecule type" value="Genomic_DNA"/>
</dbReference>
<dbReference type="AlphaFoldDB" id="E9IL89"/>
<gene>
    <name evidence="2" type="ORF">SINV_14066</name>
</gene>
<accession>E9IL89</accession>
<keyword evidence="1" id="KW-0732">Signal</keyword>
<evidence type="ECO:0000256" key="1">
    <source>
        <dbReference type="SAM" id="SignalP"/>
    </source>
</evidence>
<sequence>VKREQELHFRVVYELLFSWVLLAVDCSNSPSHFWRTFAMGFEFEMGSLLFNLIYRYTTHSNPNNKNELQMFFRFILTASLIDIN</sequence>
<feature type="chain" id="PRO_5003238878" description="XK-related protein" evidence="1">
    <location>
        <begin position="27"/>
        <end position="84"/>
    </location>
</feature>
<name>E9IL89_SOLIN</name>
<evidence type="ECO:0000313" key="2">
    <source>
        <dbReference type="EMBL" id="EFZ18668.1"/>
    </source>
</evidence>
<dbReference type="HOGENOM" id="CLU_2534036_0_0_1"/>
<protein>
    <recommendedName>
        <fullName evidence="3">XK-related protein</fullName>
    </recommendedName>
</protein>
<feature type="non-terminal residue" evidence="2">
    <location>
        <position position="1"/>
    </location>
</feature>
<organism>
    <name type="scientific">Solenopsis invicta</name>
    <name type="common">Red imported fire ant</name>
    <name type="synonym">Solenopsis wagneri</name>
    <dbReference type="NCBI Taxonomy" id="13686"/>
    <lineage>
        <taxon>Eukaryota</taxon>
        <taxon>Metazoa</taxon>
        <taxon>Ecdysozoa</taxon>
        <taxon>Arthropoda</taxon>
        <taxon>Hexapoda</taxon>
        <taxon>Insecta</taxon>
        <taxon>Pterygota</taxon>
        <taxon>Neoptera</taxon>
        <taxon>Endopterygota</taxon>
        <taxon>Hymenoptera</taxon>
        <taxon>Apocrita</taxon>
        <taxon>Aculeata</taxon>
        <taxon>Formicoidea</taxon>
        <taxon>Formicidae</taxon>
        <taxon>Myrmicinae</taxon>
        <taxon>Solenopsis</taxon>
    </lineage>
</organism>
<feature type="non-terminal residue" evidence="2">
    <location>
        <position position="84"/>
    </location>
</feature>
<reference evidence="2" key="1">
    <citation type="journal article" date="2011" name="Proc. Natl. Acad. Sci. U.S.A.">
        <title>The genome of the fire ant Solenopsis invicta.</title>
        <authorList>
            <person name="Wurm Y."/>
            <person name="Wang J."/>
            <person name="Riba-Grognuz O."/>
            <person name="Corona M."/>
            <person name="Nygaard S."/>
            <person name="Hunt B.G."/>
            <person name="Ingram K.K."/>
            <person name="Falquet L."/>
            <person name="Nipitwattanaphon M."/>
            <person name="Gotzek D."/>
            <person name="Dijkstra M.B."/>
            <person name="Oettler J."/>
            <person name="Comtesse F."/>
            <person name="Shih C.J."/>
            <person name="Wu W.J."/>
            <person name="Yang C.C."/>
            <person name="Thomas J."/>
            <person name="Beaudoing E."/>
            <person name="Pradervand S."/>
            <person name="Flegel V."/>
            <person name="Cook E.D."/>
            <person name="Fabbretti R."/>
            <person name="Stockinger H."/>
            <person name="Long L."/>
            <person name="Farmerie W.G."/>
            <person name="Oakey J."/>
            <person name="Boomsma J.J."/>
            <person name="Pamilo P."/>
            <person name="Yi S.V."/>
            <person name="Heinze J."/>
            <person name="Goodisman M.A."/>
            <person name="Farinelli L."/>
            <person name="Harshman K."/>
            <person name="Hulo N."/>
            <person name="Cerutti L."/>
            <person name="Xenarios I."/>
            <person name="Shoemaker D."/>
            <person name="Keller L."/>
        </authorList>
    </citation>
    <scope>NUCLEOTIDE SEQUENCE [LARGE SCALE GENOMIC DNA]</scope>
</reference>
<proteinExistence type="predicted"/>
<feature type="signal peptide" evidence="1">
    <location>
        <begin position="1"/>
        <end position="26"/>
    </location>
</feature>